<dbReference type="Proteomes" id="UP000054805">
    <property type="component" value="Unassembled WGS sequence"/>
</dbReference>
<organism evidence="1 2">
    <name type="scientific">Trichinella pseudospiralis</name>
    <name type="common">Parasitic roundworm</name>
    <dbReference type="NCBI Taxonomy" id="6337"/>
    <lineage>
        <taxon>Eukaryota</taxon>
        <taxon>Metazoa</taxon>
        <taxon>Ecdysozoa</taxon>
        <taxon>Nematoda</taxon>
        <taxon>Enoplea</taxon>
        <taxon>Dorylaimia</taxon>
        <taxon>Trichinellida</taxon>
        <taxon>Trichinellidae</taxon>
        <taxon>Trichinella</taxon>
    </lineage>
</organism>
<comment type="caution">
    <text evidence="1">The sequence shown here is derived from an EMBL/GenBank/DDBJ whole genome shotgun (WGS) entry which is preliminary data.</text>
</comment>
<evidence type="ECO:0000313" key="1">
    <source>
        <dbReference type="EMBL" id="KRZ11666.1"/>
    </source>
</evidence>
<reference evidence="1 2" key="1">
    <citation type="submission" date="2015-01" db="EMBL/GenBank/DDBJ databases">
        <title>Evolution of Trichinella species and genotypes.</title>
        <authorList>
            <person name="Korhonen P.K."/>
            <person name="Edoardo P."/>
            <person name="Giuseppe L.R."/>
            <person name="Gasser R.B."/>
        </authorList>
    </citation>
    <scope>NUCLEOTIDE SEQUENCE [LARGE SCALE GENOMIC DNA]</scope>
    <source>
        <strain evidence="1">ISS588</strain>
    </source>
</reference>
<dbReference type="AlphaFoldDB" id="A0A0V1HND0"/>
<proteinExistence type="predicted"/>
<sequence>MKQSNIIVRFFQNIKEIYFKEKPTNFSKKKNRLNPSSLVQSDFTFIFTDHIISVLKIMNLQPVHLTWSYQLGATECLQHQALEVGFIPLHKLNAVTGWINLWQMRFSRHPPAHRVETKFKVMNHLIFASVLPDELLSNV</sequence>
<dbReference type="EMBL" id="JYDS01000350">
    <property type="protein sequence ID" value="KRZ11666.1"/>
    <property type="molecule type" value="Genomic_DNA"/>
</dbReference>
<evidence type="ECO:0000313" key="2">
    <source>
        <dbReference type="Proteomes" id="UP000054805"/>
    </source>
</evidence>
<gene>
    <name evidence="1" type="ORF">T4B_15417</name>
</gene>
<name>A0A0V1HND0_TRIPS</name>
<accession>A0A0V1HND0</accession>
<protein>
    <submittedName>
        <fullName evidence="1">Uncharacterized protein</fullName>
    </submittedName>
</protein>
<keyword evidence="2" id="KW-1185">Reference proteome</keyword>